<dbReference type="VEuPathDB" id="FungiDB:ACLA_078160"/>
<reference evidence="3 4" key="1">
    <citation type="journal article" date="2008" name="PLoS Genet.">
        <title>Genomic islands in the pathogenic filamentous fungus Aspergillus fumigatus.</title>
        <authorList>
            <person name="Fedorova N.D."/>
            <person name="Khaldi N."/>
            <person name="Joardar V.S."/>
            <person name="Maiti R."/>
            <person name="Amedeo P."/>
            <person name="Anderson M.J."/>
            <person name="Crabtree J."/>
            <person name="Silva J.C."/>
            <person name="Badger J.H."/>
            <person name="Albarraq A."/>
            <person name="Angiuoli S."/>
            <person name="Bussey H."/>
            <person name="Bowyer P."/>
            <person name="Cotty P.J."/>
            <person name="Dyer P.S."/>
            <person name="Egan A."/>
            <person name="Galens K."/>
            <person name="Fraser-Liggett C.M."/>
            <person name="Haas B.J."/>
            <person name="Inman J.M."/>
            <person name="Kent R."/>
            <person name="Lemieux S."/>
            <person name="Malavazi I."/>
            <person name="Orvis J."/>
            <person name="Roemer T."/>
            <person name="Ronning C.M."/>
            <person name="Sundaram J.P."/>
            <person name="Sutton G."/>
            <person name="Turner G."/>
            <person name="Venter J.C."/>
            <person name="White O.R."/>
            <person name="Whitty B.R."/>
            <person name="Youngman P."/>
            <person name="Wolfe K.H."/>
            <person name="Goldman G.H."/>
            <person name="Wortman J.R."/>
            <person name="Jiang B."/>
            <person name="Denning D.W."/>
            <person name="Nierman W.C."/>
        </authorList>
    </citation>
    <scope>NUCLEOTIDE SEQUENCE [LARGE SCALE GENOMIC DNA]</scope>
    <source>
        <strain evidence="4">ATCC 1007 / CBS 513.65 / DSM 816 / NCTC 3887 / NRRL 1</strain>
    </source>
</reference>
<dbReference type="PANTHER" id="PTHR43544">
    <property type="entry name" value="SHORT-CHAIN DEHYDROGENASE/REDUCTASE"/>
    <property type="match status" value="1"/>
</dbReference>
<dbReference type="OMA" id="GWENNPG"/>
<sequence length="253" mass="27478">MSTYLITGTSRGLGLAMVRHLASLPPSTVGTIFATSRAPSLDLQETIPHQHADRIEWVRCDTTDPQSVQDAAAQVQRRLQGRGLDVLVNNAGVMPHTRGGVGNMEELTETFHTNVTGAHLVTSAFLPLLREGRRKVVVNISTTLGSCTLSPTFQGMPTPAYKITKAALNMLTLQYAQDYAREGFTFFAVSPGWLQTDMGGARADLAPETGAKAVLDIVQDATPALNGRFLNIRVSGWEENEGLNQYDGREVPW</sequence>
<dbReference type="SMR" id="A1CLT9"/>
<dbReference type="EMBL" id="DS027057">
    <property type="protein sequence ID" value="EAW09068.1"/>
    <property type="molecule type" value="Genomic_DNA"/>
</dbReference>
<dbReference type="GeneID" id="4702609"/>
<dbReference type="eggNOG" id="KOG1611">
    <property type="taxonomic scope" value="Eukaryota"/>
</dbReference>
<dbReference type="OrthoDB" id="7289984at2759"/>
<dbReference type="GO" id="GO:0005737">
    <property type="term" value="C:cytoplasm"/>
    <property type="evidence" value="ECO:0007669"/>
    <property type="project" value="TreeGrafter"/>
</dbReference>
<dbReference type="InterPro" id="IPR051468">
    <property type="entry name" value="Fungal_SecMetab_SDRs"/>
</dbReference>
<dbReference type="PANTHER" id="PTHR43544:SF36">
    <property type="entry name" value="CHAIN OXIDOREDUCTASE (CSGA), PUTATIVE (AFU_ORTHOLOGUE AFUA_4G00910)-RELATED"/>
    <property type="match status" value="1"/>
</dbReference>
<keyword evidence="4" id="KW-1185">Reference proteome</keyword>
<accession>A1CLT9</accession>
<dbReference type="GO" id="GO:0016491">
    <property type="term" value="F:oxidoreductase activity"/>
    <property type="evidence" value="ECO:0007669"/>
    <property type="project" value="TreeGrafter"/>
</dbReference>
<dbReference type="RefSeq" id="XP_001270494.1">
    <property type="nucleotide sequence ID" value="XM_001270493.1"/>
</dbReference>
<evidence type="ECO:0000256" key="2">
    <source>
        <dbReference type="RuleBase" id="RU000363"/>
    </source>
</evidence>
<dbReference type="Gene3D" id="3.40.50.720">
    <property type="entry name" value="NAD(P)-binding Rossmann-like Domain"/>
    <property type="match status" value="1"/>
</dbReference>
<dbReference type="InterPro" id="IPR002347">
    <property type="entry name" value="SDR_fam"/>
</dbReference>
<evidence type="ECO:0000256" key="1">
    <source>
        <dbReference type="ARBA" id="ARBA00006484"/>
    </source>
</evidence>
<dbReference type="Pfam" id="PF00106">
    <property type="entry name" value="adh_short"/>
    <property type="match status" value="1"/>
</dbReference>
<dbReference type="CDD" id="cd05325">
    <property type="entry name" value="carb_red_sniffer_like_SDR_c"/>
    <property type="match status" value="1"/>
</dbReference>
<dbReference type="InterPro" id="IPR036291">
    <property type="entry name" value="NAD(P)-bd_dom_sf"/>
</dbReference>
<dbReference type="HOGENOM" id="CLU_010194_9_1_1"/>
<dbReference type="PRINTS" id="PR00081">
    <property type="entry name" value="GDHRDH"/>
</dbReference>
<dbReference type="SUPFAM" id="SSF51735">
    <property type="entry name" value="NAD(P)-binding Rossmann-fold domains"/>
    <property type="match status" value="1"/>
</dbReference>
<evidence type="ECO:0000313" key="4">
    <source>
        <dbReference type="Proteomes" id="UP000006701"/>
    </source>
</evidence>
<evidence type="ECO:0000313" key="3">
    <source>
        <dbReference type="EMBL" id="EAW09068.1"/>
    </source>
</evidence>
<dbReference type="AlphaFoldDB" id="A1CLT9"/>
<protein>
    <submittedName>
        <fullName evidence="3">Short chain oxidoreductase (CsgA), putative</fullName>
    </submittedName>
</protein>
<name>A1CLT9_ASPCL</name>
<comment type="similarity">
    <text evidence="1 2">Belongs to the short-chain dehydrogenases/reductases (SDR) family.</text>
</comment>
<dbReference type="Proteomes" id="UP000006701">
    <property type="component" value="Unassembled WGS sequence"/>
</dbReference>
<dbReference type="KEGG" id="act:ACLA_078160"/>
<dbReference type="PRINTS" id="PR00080">
    <property type="entry name" value="SDRFAMILY"/>
</dbReference>
<organism evidence="3 4">
    <name type="scientific">Aspergillus clavatus (strain ATCC 1007 / CBS 513.65 / DSM 816 / NCTC 3887 / NRRL 1 / QM 1276 / 107)</name>
    <dbReference type="NCBI Taxonomy" id="344612"/>
    <lineage>
        <taxon>Eukaryota</taxon>
        <taxon>Fungi</taxon>
        <taxon>Dikarya</taxon>
        <taxon>Ascomycota</taxon>
        <taxon>Pezizomycotina</taxon>
        <taxon>Eurotiomycetes</taxon>
        <taxon>Eurotiomycetidae</taxon>
        <taxon>Eurotiales</taxon>
        <taxon>Aspergillaceae</taxon>
        <taxon>Aspergillus</taxon>
        <taxon>Aspergillus subgen. Fumigati</taxon>
    </lineage>
</organism>
<gene>
    <name evidence="3" type="ORF">ACLA_078160</name>
</gene>
<proteinExistence type="inferred from homology"/>